<reference evidence="2 3" key="1">
    <citation type="journal article" date="2011" name="Stand. Genomic Sci.">
        <title>Complete genome sequence of Deinococcus maricopensis type strain (LB-34).</title>
        <authorList>
            <person name="Pukall R."/>
            <person name="Zeytun A."/>
            <person name="Lucas S."/>
            <person name="Lapidus A."/>
            <person name="Hammon N."/>
            <person name="Deshpande S."/>
            <person name="Nolan M."/>
            <person name="Cheng J.F."/>
            <person name="Pitluck S."/>
            <person name="Liolios K."/>
            <person name="Pagani I."/>
            <person name="Mikhailova N."/>
            <person name="Ivanova N."/>
            <person name="Mavromatis K."/>
            <person name="Pati A."/>
            <person name="Tapia R."/>
            <person name="Han C."/>
            <person name="Goodwin L."/>
            <person name="Chen A."/>
            <person name="Palaniappan K."/>
            <person name="Land M."/>
            <person name="Hauser L."/>
            <person name="Chang Y.J."/>
            <person name="Jeffries C.D."/>
            <person name="Brambilla E.M."/>
            <person name="Rohde M."/>
            <person name="Goker M."/>
            <person name="Detter J.C."/>
            <person name="Woyke T."/>
            <person name="Bristow J."/>
            <person name="Eisen J.A."/>
            <person name="Markowitz V."/>
            <person name="Hugenholtz P."/>
            <person name="Kyrpides N.C."/>
            <person name="Klenk H.P."/>
        </authorList>
    </citation>
    <scope>NUCLEOTIDE SEQUENCE [LARGE SCALE GENOMIC DNA]</scope>
    <source>
        <strain evidence="3">DSM 21211 / LMG 22137 / NRRL B-23946 / LB-34</strain>
    </source>
</reference>
<organism evidence="2 3">
    <name type="scientific">Deinococcus maricopensis (strain DSM 21211 / LMG 22137 / NRRL B-23946 / LB-34)</name>
    <dbReference type="NCBI Taxonomy" id="709986"/>
    <lineage>
        <taxon>Bacteria</taxon>
        <taxon>Thermotogati</taxon>
        <taxon>Deinococcota</taxon>
        <taxon>Deinococci</taxon>
        <taxon>Deinococcales</taxon>
        <taxon>Deinococcaceae</taxon>
        <taxon>Deinococcus</taxon>
    </lineage>
</organism>
<accession>E8U6K0</accession>
<dbReference type="RefSeq" id="WP_013556194.1">
    <property type="nucleotide sequence ID" value="NC_014958.1"/>
</dbReference>
<dbReference type="eggNOG" id="COG4877">
    <property type="taxonomic scope" value="Bacteria"/>
</dbReference>
<dbReference type="HOGENOM" id="CLU_156623_1_1_0"/>
<gene>
    <name evidence="2" type="ordered locus">Deima_1036</name>
</gene>
<dbReference type="InterPro" id="IPR013321">
    <property type="entry name" value="Arc_rbn_hlx_hlx"/>
</dbReference>
<dbReference type="Proteomes" id="UP000008635">
    <property type="component" value="Chromosome"/>
</dbReference>
<dbReference type="InterPro" id="IPR010985">
    <property type="entry name" value="Ribbon_hlx_hlx"/>
</dbReference>
<evidence type="ECO:0000313" key="3">
    <source>
        <dbReference type="Proteomes" id="UP000008635"/>
    </source>
</evidence>
<sequence length="61" mass="7089">MKRKSYPLRLHPDVYAALERWANEEFRSVNAQIEFLLADALRRQGRLRDAVPTGDESTDQS</sequence>
<dbReference type="Gene3D" id="1.10.1220.10">
    <property type="entry name" value="Met repressor-like"/>
    <property type="match status" value="1"/>
</dbReference>
<feature type="domain" description="CopG-like ribbon-helix-helix" evidence="1">
    <location>
        <begin position="13"/>
        <end position="43"/>
    </location>
</feature>
<proteinExistence type="predicted"/>
<dbReference type="InterPro" id="IPR012869">
    <property type="entry name" value="RHH_5"/>
</dbReference>
<protein>
    <recommendedName>
        <fullName evidence="1">CopG-like ribbon-helix-helix domain-containing protein</fullName>
    </recommendedName>
</protein>
<dbReference type="AlphaFoldDB" id="E8U6K0"/>
<dbReference type="EMBL" id="CP002454">
    <property type="protein sequence ID" value="ADV66689.1"/>
    <property type="molecule type" value="Genomic_DNA"/>
</dbReference>
<keyword evidence="3" id="KW-1185">Reference proteome</keyword>
<evidence type="ECO:0000259" key="1">
    <source>
        <dbReference type="Pfam" id="PF07878"/>
    </source>
</evidence>
<dbReference type="SUPFAM" id="SSF47598">
    <property type="entry name" value="Ribbon-helix-helix"/>
    <property type="match status" value="1"/>
</dbReference>
<dbReference type="KEGG" id="dmr:Deima_1036"/>
<dbReference type="GO" id="GO:0006355">
    <property type="term" value="P:regulation of DNA-templated transcription"/>
    <property type="evidence" value="ECO:0007669"/>
    <property type="project" value="InterPro"/>
</dbReference>
<reference evidence="3" key="2">
    <citation type="submission" date="2011-01" db="EMBL/GenBank/DDBJ databases">
        <title>The complete genome of Deinococcus maricopensis DSM 21211.</title>
        <authorList>
            <consortium name="US DOE Joint Genome Institute (JGI-PGF)"/>
            <person name="Lucas S."/>
            <person name="Copeland A."/>
            <person name="Lapidus A."/>
            <person name="Goodwin L."/>
            <person name="Pitluck S."/>
            <person name="Kyrpides N."/>
            <person name="Mavromatis K."/>
            <person name="Pagani I."/>
            <person name="Ivanova N."/>
            <person name="Ovchinnikova G."/>
            <person name="Zeytun A."/>
            <person name="Detter J.C."/>
            <person name="Han C."/>
            <person name="Land M."/>
            <person name="Hauser L."/>
            <person name="Markowitz V."/>
            <person name="Cheng J.-F."/>
            <person name="Hugenholtz P."/>
            <person name="Woyke T."/>
            <person name="Wu D."/>
            <person name="Pukall R."/>
            <person name="Gehrich-Schroeter G."/>
            <person name="Brambilla E."/>
            <person name="Klenk H.-P."/>
            <person name="Eisen J.A."/>
        </authorList>
    </citation>
    <scope>NUCLEOTIDE SEQUENCE [LARGE SCALE GENOMIC DNA]</scope>
    <source>
        <strain evidence="3">DSM 21211 / LMG 22137 / NRRL B-23946 / LB-34</strain>
    </source>
</reference>
<dbReference type="STRING" id="709986.Deima_1036"/>
<name>E8U6K0_DEIML</name>
<evidence type="ECO:0000313" key="2">
    <source>
        <dbReference type="EMBL" id="ADV66689.1"/>
    </source>
</evidence>
<dbReference type="OrthoDB" id="9812601at2"/>
<dbReference type="Pfam" id="PF07878">
    <property type="entry name" value="RHH_5"/>
    <property type="match status" value="1"/>
</dbReference>